<feature type="transmembrane region" description="Helical" evidence="5">
    <location>
        <begin position="129"/>
        <end position="151"/>
    </location>
</feature>
<accession>A0A820LJF4</accession>
<dbReference type="EMBL" id="CAJOBG010031461">
    <property type="protein sequence ID" value="CAF4358292.1"/>
    <property type="molecule type" value="Genomic_DNA"/>
</dbReference>
<evidence type="ECO:0000256" key="3">
    <source>
        <dbReference type="ARBA" id="ARBA00022989"/>
    </source>
</evidence>
<feature type="transmembrane region" description="Helical" evidence="5">
    <location>
        <begin position="228"/>
        <end position="247"/>
    </location>
</feature>
<dbReference type="EMBL" id="CAJOBF010001105">
    <property type="protein sequence ID" value="CAF3913567.1"/>
    <property type="molecule type" value="Genomic_DNA"/>
</dbReference>
<evidence type="ECO:0000313" key="7">
    <source>
        <dbReference type="EMBL" id="CAF1992822.1"/>
    </source>
</evidence>
<evidence type="ECO:0000313" key="8">
    <source>
        <dbReference type="EMBL" id="CAF2238307.1"/>
    </source>
</evidence>
<feature type="domain" description="G-protein coupled receptors family 1 profile" evidence="6">
    <location>
        <begin position="28"/>
        <end position="280"/>
    </location>
</feature>
<dbReference type="Gene3D" id="1.20.1070.10">
    <property type="entry name" value="Rhodopsin 7-helix transmembrane proteins"/>
    <property type="match status" value="1"/>
</dbReference>
<keyword evidence="3 5" id="KW-1133">Transmembrane helix</keyword>
<keyword evidence="2 5" id="KW-0812">Transmembrane</keyword>
<sequence length="329" mass="38675">MMEYADSAISNSVRFWLCLTAVIPSIGCSIAILYHILSNRTRRNALNNHVVVILLVNNLIYELIDISLFLNYYRLGVVWPASESLCLIWIYVDEALYTVSTVTVAWASIERHMLIFHDRWYSTPKRRFLVHYLPFAILVSYIFLFHFFVIITPPCNNTYDYTEEICGHPLCFHNNRVVGSWDTIAHDIIPTITIVICSISLLVRVVIKNRHIRKRFQWRKHRKMAIQLLSISYLYCVLYIPVVFIELTQLCCKSNLFSAHFQEYTRFFAYYVIFLLPFVYLVALMESSWRIKNIFPCWCRTTQTVYPTILHTTHIAAHQPTPLESTPQN</sequence>
<evidence type="ECO:0000313" key="11">
    <source>
        <dbReference type="Proteomes" id="UP000663866"/>
    </source>
</evidence>
<dbReference type="EMBL" id="CAJNRF010017744">
    <property type="protein sequence ID" value="CAF2238307.1"/>
    <property type="molecule type" value="Genomic_DNA"/>
</dbReference>
<dbReference type="GO" id="GO:0016020">
    <property type="term" value="C:membrane"/>
    <property type="evidence" value="ECO:0007669"/>
    <property type="project" value="UniProtKB-SubCell"/>
</dbReference>
<keyword evidence="4 5" id="KW-0472">Membrane</keyword>
<comment type="caution">
    <text evidence="10">The sequence shown here is derived from an EMBL/GenBank/DDBJ whole genome shotgun (WGS) entry which is preliminary data.</text>
</comment>
<dbReference type="GO" id="GO:0004930">
    <property type="term" value="F:G protein-coupled receptor activity"/>
    <property type="evidence" value="ECO:0007669"/>
    <property type="project" value="InterPro"/>
</dbReference>
<feature type="transmembrane region" description="Helical" evidence="5">
    <location>
        <begin position="13"/>
        <end position="37"/>
    </location>
</feature>
<comment type="subcellular location">
    <subcellularLocation>
        <location evidence="1">Membrane</location>
    </subcellularLocation>
</comment>
<dbReference type="Proteomes" id="UP000663866">
    <property type="component" value="Unassembled WGS sequence"/>
</dbReference>
<dbReference type="Proteomes" id="UP000663856">
    <property type="component" value="Unassembled WGS sequence"/>
</dbReference>
<dbReference type="InterPro" id="IPR017452">
    <property type="entry name" value="GPCR_Rhodpsn_7TM"/>
</dbReference>
<dbReference type="SUPFAM" id="SSF81321">
    <property type="entry name" value="Family A G protein-coupled receptor-like"/>
    <property type="match status" value="1"/>
</dbReference>
<dbReference type="AlphaFoldDB" id="A0A820LJF4"/>
<evidence type="ECO:0000256" key="5">
    <source>
        <dbReference type="SAM" id="Phobius"/>
    </source>
</evidence>
<evidence type="ECO:0000256" key="1">
    <source>
        <dbReference type="ARBA" id="ARBA00004370"/>
    </source>
</evidence>
<feature type="transmembrane region" description="Helical" evidence="5">
    <location>
        <begin position="49"/>
        <end position="73"/>
    </location>
</feature>
<evidence type="ECO:0000313" key="9">
    <source>
        <dbReference type="EMBL" id="CAF3913567.1"/>
    </source>
</evidence>
<dbReference type="Pfam" id="PF00001">
    <property type="entry name" value="7tm_1"/>
    <property type="match status" value="1"/>
</dbReference>
<gene>
    <name evidence="10" type="ORF">OVN521_LOCUS33116</name>
    <name evidence="9" type="ORF">UXM345_LOCUS11214</name>
    <name evidence="8" type="ORF">WKI299_LOCUS36377</name>
    <name evidence="7" type="ORF">XDN619_LOCUS2939</name>
</gene>
<keyword evidence="11" id="KW-1185">Reference proteome</keyword>
<feature type="transmembrane region" description="Helical" evidence="5">
    <location>
        <begin position="267"/>
        <end position="285"/>
    </location>
</feature>
<evidence type="ECO:0000313" key="10">
    <source>
        <dbReference type="EMBL" id="CAF4358292.1"/>
    </source>
</evidence>
<feature type="transmembrane region" description="Helical" evidence="5">
    <location>
        <begin position="88"/>
        <end position="109"/>
    </location>
</feature>
<dbReference type="PROSITE" id="PS50262">
    <property type="entry name" value="G_PROTEIN_RECEP_F1_2"/>
    <property type="match status" value="1"/>
</dbReference>
<reference evidence="10" key="1">
    <citation type="submission" date="2021-02" db="EMBL/GenBank/DDBJ databases">
        <authorList>
            <person name="Nowell W R."/>
        </authorList>
    </citation>
    <scope>NUCLEOTIDE SEQUENCE</scope>
</reference>
<organism evidence="10 11">
    <name type="scientific">Rotaria magnacalcarata</name>
    <dbReference type="NCBI Taxonomy" id="392030"/>
    <lineage>
        <taxon>Eukaryota</taxon>
        <taxon>Metazoa</taxon>
        <taxon>Spiralia</taxon>
        <taxon>Gnathifera</taxon>
        <taxon>Rotifera</taxon>
        <taxon>Eurotatoria</taxon>
        <taxon>Bdelloidea</taxon>
        <taxon>Philodinida</taxon>
        <taxon>Philodinidae</taxon>
        <taxon>Rotaria</taxon>
    </lineage>
</organism>
<proteinExistence type="predicted"/>
<evidence type="ECO:0000256" key="4">
    <source>
        <dbReference type="ARBA" id="ARBA00023136"/>
    </source>
</evidence>
<name>A0A820LJF4_9BILA</name>
<dbReference type="InterPro" id="IPR000276">
    <property type="entry name" value="GPCR_Rhodpsn"/>
</dbReference>
<evidence type="ECO:0000259" key="6">
    <source>
        <dbReference type="PROSITE" id="PS50262"/>
    </source>
</evidence>
<protein>
    <recommendedName>
        <fullName evidence="6">G-protein coupled receptors family 1 profile domain-containing protein</fullName>
    </recommendedName>
</protein>
<dbReference type="Proteomes" id="UP000663887">
    <property type="component" value="Unassembled WGS sequence"/>
</dbReference>
<dbReference type="Proteomes" id="UP000663842">
    <property type="component" value="Unassembled WGS sequence"/>
</dbReference>
<evidence type="ECO:0000256" key="2">
    <source>
        <dbReference type="ARBA" id="ARBA00022692"/>
    </source>
</evidence>
<dbReference type="EMBL" id="CAJNRG010000291">
    <property type="protein sequence ID" value="CAF1992822.1"/>
    <property type="molecule type" value="Genomic_DNA"/>
</dbReference>
<feature type="transmembrane region" description="Helical" evidence="5">
    <location>
        <begin position="188"/>
        <end position="207"/>
    </location>
</feature>